<evidence type="ECO:0000256" key="6">
    <source>
        <dbReference type="SAM" id="SignalP"/>
    </source>
</evidence>
<evidence type="ECO:0000256" key="3">
    <source>
        <dbReference type="ARBA" id="ARBA00022729"/>
    </source>
</evidence>
<sequence>MHKDQLLVLILLLLPRSLTIAIKNNQCATSYSEIANISYPFRLKGDPKDCGHNNYELVCINNHTILDLNYGQYYVRSINYTNYMIRVVDVGLPKDNCSSLSLHSLLCSYFSFESDWYDCWDYGNFRELSKTVSFVNCTKAVGSHFYVDTSSCLDGPQFSNFSSMRMQLYAMVNATILSVEIACTIEFMAIIPWWVDGNNLCSFAQIHKQMVYGFELTWRPMTCEMDGNHIVECEIYETPCKYKKSKDFEFVQFSPNEKNNCEDIFGQNP</sequence>
<keyword evidence="2" id="KW-0812">Transmembrane</keyword>
<keyword evidence="9" id="KW-1185">Reference proteome</keyword>
<dbReference type="GO" id="GO:0016020">
    <property type="term" value="C:membrane"/>
    <property type="evidence" value="ECO:0007669"/>
    <property type="project" value="UniProtKB-SubCell"/>
</dbReference>
<organism evidence="8 9">
    <name type="scientific">Corymbia citriodora subsp. variegata</name>
    <dbReference type="NCBI Taxonomy" id="360336"/>
    <lineage>
        <taxon>Eukaryota</taxon>
        <taxon>Viridiplantae</taxon>
        <taxon>Streptophyta</taxon>
        <taxon>Embryophyta</taxon>
        <taxon>Tracheophyta</taxon>
        <taxon>Spermatophyta</taxon>
        <taxon>Magnoliopsida</taxon>
        <taxon>eudicotyledons</taxon>
        <taxon>Gunneridae</taxon>
        <taxon>Pentapetalae</taxon>
        <taxon>rosids</taxon>
        <taxon>malvids</taxon>
        <taxon>Myrtales</taxon>
        <taxon>Myrtaceae</taxon>
        <taxon>Myrtoideae</taxon>
        <taxon>Eucalypteae</taxon>
        <taxon>Corymbia</taxon>
    </lineage>
</organism>
<evidence type="ECO:0000313" key="9">
    <source>
        <dbReference type="Proteomes" id="UP000806378"/>
    </source>
</evidence>
<dbReference type="Proteomes" id="UP000806378">
    <property type="component" value="Unassembled WGS sequence"/>
</dbReference>
<evidence type="ECO:0000256" key="4">
    <source>
        <dbReference type="ARBA" id="ARBA00022989"/>
    </source>
</evidence>
<evidence type="ECO:0000256" key="5">
    <source>
        <dbReference type="ARBA" id="ARBA00023136"/>
    </source>
</evidence>
<comment type="caution">
    <text evidence="8">The sequence shown here is derived from an EMBL/GenBank/DDBJ whole genome shotgun (WGS) entry which is preliminary data.</text>
</comment>
<dbReference type="PANTHER" id="PTHR33138">
    <property type="entry name" value="OS01G0690200 PROTEIN"/>
    <property type="match status" value="1"/>
</dbReference>
<dbReference type="Pfam" id="PF13947">
    <property type="entry name" value="GUB_WAK_bind"/>
    <property type="match status" value="1"/>
</dbReference>
<reference evidence="8" key="1">
    <citation type="submission" date="2020-05" db="EMBL/GenBank/DDBJ databases">
        <title>WGS assembly of Corymbia citriodora subspecies variegata.</title>
        <authorList>
            <person name="Barry K."/>
            <person name="Hundley H."/>
            <person name="Shu S."/>
            <person name="Jenkins J."/>
            <person name="Grimwood J."/>
            <person name="Baten A."/>
        </authorList>
    </citation>
    <scope>NUCLEOTIDE SEQUENCE</scope>
    <source>
        <strain evidence="8">CV2-018</strain>
    </source>
</reference>
<dbReference type="PANTHER" id="PTHR33138:SF76">
    <property type="entry name" value="WALL-ASSOCIATED RECEPTOR KINASE CARBOXY-TERMINAL PROTEIN"/>
    <property type="match status" value="1"/>
</dbReference>
<name>A0A8T0CPF0_CORYI</name>
<keyword evidence="4" id="KW-1133">Transmembrane helix</keyword>
<dbReference type="GO" id="GO:0030247">
    <property type="term" value="F:polysaccharide binding"/>
    <property type="evidence" value="ECO:0007669"/>
    <property type="project" value="InterPro"/>
</dbReference>
<keyword evidence="5" id="KW-0472">Membrane</keyword>
<evidence type="ECO:0000259" key="7">
    <source>
        <dbReference type="Pfam" id="PF13947"/>
    </source>
</evidence>
<dbReference type="Gramene" id="rna-gnl|WGS:JABURB|Cocit.L0658.1">
    <property type="protein sequence ID" value="cds-KAF7849538.1"/>
    <property type="gene ID" value="gene-BT93_L0658"/>
</dbReference>
<accession>A0A8T0CPF0</accession>
<protein>
    <recommendedName>
        <fullName evidence="7">Wall-associated receptor kinase galacturonan-binding domain-containing protein</fullName>
    </recommendedName>
</protein>
<dbReference type="EMBL" id="MU089752">
    <property type="protein sequence ID" value="KAF7849538.1"/>
    <property type="molecule type" value="Genomic_DNA"/>
</dbReference>
<gene>
    <name evidence="8" type="ORF">BT93_L0658</name>
</gene>
<dbReference type="AlphaFoldDB" id="A0A8T0CPF0"/>
<dbReference type="InterPro" id="IPR025287">
    <property type="entry name" value="WAK_GUB"/>
</dbReference>
<dbReference type="OrthoDB" id="1146903at2759"/>
<feature type="signal peptide" evidence="6">
    <location>
        <begin position="1"/>
        <end position="21"/>
    </location>
</feature>
<proteinExistence type="predicted"/>
<evidence type="ECO:0000313" key="8">
    <source>
        <dbReference type="EMBL" id="KAF7849538.1"/>
    </source>
</evidence>
<evidence type="ECO:0000256" key="2">
    <source>
        <dbReference type="ARBA" id="ARBA00022692"/>
    </source>
</evidence>
<feature type="chain" id="PRO_5035776933" description="Wall-associated receptor kinase galacturonan-binding domain-containing protein" evidence="6">
    <location>
        <begin position="22"/>
        <end position="269"/>
    </location>
</feature>
<keyword evidence="3 6" id="KW-0732">Signal</keyword>
<feature type="domain" description="Wall-associated receptor kinase galacturonan-binding" evidence="7">
    <location>
        <begin position="35"/>
        <end position="89"/>
    </location>
</feature>
<evidence type="ECO:0000256" key="1">
    <source>
        <dbReference type="ARBA" id="ARBA00004167"/>
    </source>
</evidence>
<comment type="subcellular location">
    <subcellularLocation>
        <location evidence="1">Membrane</location>
        <topology evidence="1">Single-pass membrane protein</topology>
    </subcellularLocation>
</comment>